<feature type="domain" description="Serine-threonine/tyrosine-protein kinase catalytic" evidence="1">
    <location>
        <begin position="6"/>
        <end position="48"/>
    </location>
</feature>
<dbReference type="Pfam" id="PF07714">
    <property type="entry name" value="PK_Tyr_Ser-Thr"/>
    <property type="match status" value="1"/>
</dbReference>
<dbReference type="SUPFAM" id="SSF56112">
    <property type="entry name" value="Protein kinase-like (PK-like)"/>
    <property type="match status" value="1"/>
</dbReference>
<evidence type="ECO:0000313" key="3">
    <source>
        <dbReference type="Proteomes" id="UP001153678"/>
    </source>
</evidence>
<dbReference type="SUPFAM" id="SSF81901">
    <property type="entry name" value="HCP-like"/>
    <property type="match status" value="1"/>
</dbReference>
<reference evidence="2" key="1">
    <citation type="submission" date="2022-08" db="EMBL/GenBank/DDBJ databases">
        <authorList>
            <person name="Kallberg Y."/>
            <person name="Tangrot J."/>
            <person name="Rosling A."/>
        </authorList>
    </citation>
    <scope>NUCLEOTIDE SEQUENCE</scope>
    <source>
        <strain evidence="2">Wild A</strain>
    </source>
</reference>
<evidence type="ECO:0000313" key="2">
    <source>
        <dbReference type="EMBL" id="CAI2163727.1"/>
    </source>
</evidence>
<dbReference type="InterPro" id="IPR006597">
    <property type="entry name" value="Sel1-like"/>
</dbReference>
<gene>
    <name evidence="2" type="ORF">FWILDA_LOCUS1212</name>
</gene>
<organism evidence="2 3">
    <name type="scientific">Funneliformis geosporum</name>
    <dbReference type="NCBI Taxonomy" id="1117311"/>
    <lineage>
        <taxon>Eukaryota</taxon>
        <taxon>Fungi</taxon>
        <taxon>Fungi incertae sedis</taxon>
        <taxon>Mucoromycota</taxon>
        <taxon>Glomeromycotina</taxon>
        <taxon>Glomeromycetes</taxon>
        <taxon>Glomerales</taxon>
        <taxon>Glomeraceae</taxon>
        <taxon>Funneliformis</taxon>
    </lineage>
</organism>
<dbReference type="InterPro" id="IPR011009">
    <property type="entry name" value="Kinase-like_dom_sf"/>
</dbReference>
<dbReference type="Proteomes" id="UP001153678">
    <property type="component" value="Unassembled WGS sequence"/>
</dbReference>
<evidence type="ECO:0000259" key="1">
    <source>
        <dbReference type="Pfam" id="PF07714"/>
    </source>
</evidence>
<proteinExistence type="predicted"/>
<comment type="caution">
    <text evidence="2">The sequence shown here is derived from an EMBL/GenBank/DDBJ whole genome shotgun (WGS) entry which is preliminary data.</text>
</comment>
<sequence length="138" mass="15889">MDLAIKISQGLREKIKPSTPEEYVNIFTECWDNEPDNRPTMKQVVDKLSVIITKTNMMTENVQVNSEPNNIEERVFQTNRGFALGQLQVGYFYHNGMGIEKDLKMAIYWFIKAANNGNMIAINNLGLCYHINMEQVLN</sequence>
<dbReference type="EMBL" id="CAMKVN010000108">
    <property type="protein sequence ID" value="CAI2163727.1"/>
    <property type="molecule type" value="Genomic_DNA"/>
</dbReference>
<dbReference type="Pfam" id="PF08238">
    <property type="entry name" value="Sel1"/>
    <property type="match status" value="1"/>
</dbReference>
<dbReference type="Gene3D" id="1.25.40.10">
    <property type="entry name" value="Tetratricopeptide repeat domain"/>
    <property type="match status" value="1"/>
</dbReference>
<dbReference type="InterPro" id="IPR001245">
    <property type="entry name" value="Ser-Thr/Tyr_kinase_cat_dom"/>
</dbReference>
<dbReference type="SMART" id="SM00671">
    <property type="entry name" value="SEL1"/>
    <property type="match status" value="1"/>
</dbReference>
<name>A0A9W4SCR9_9GLOM</name>
<accession>A0A9W4SCR9</accession>
<dbReference type="Gene3D" id="1.10.510.10">
    <property type="entry name" value="Transferase(Phosphotransferase) domain 1"/>
    <property type="match status" value="1"/>
</dbReference>
<dbReference type="OrthoDB" id="10261027at2759"/>
<protein>
    <submittedName>
        <fullName evidence="2">17108_t:CDS:1</fullName>
    </submittedName>
</protein>
<dbReference type="GO" id="GO:0004672">
    <property type="term" value="F:protein kinase activity"/>
    <property type="evidence" value="ECO:0007669"/>
    <property type="project" value="InterPro"/>
</dbReference>
<dbReference type="AlphaFoldDB" id="A0A9W4SCR9"/>
<dbReference type="InterPro" id="IPR011990">
    <property type="entry name" value="TPR-like_helical_dom_sf"/>
</dbReference>
<keyword evidence="3" id="KW-1185">Reference proteome</keyword>